<comment type="caution">
    <text evidence="1">The sequence shown here is derived from an EMBL/GenBank/DDBJ whole genome shotgun (WGS) entry which is preliminary data.</text>
</comment>
<reference evidence="1 2" key="1">
    <citation type="submission" date="2020-08" db="EMBL/GenBank/DDBJ databases">
        <title>Genomic Encyclopedia of Archaeal and Bacterial Type Strains, Phase II (KMG-II): from individual species to whole genera.</title>
        <authorList>
            <person name="Goeker M."/>
        </authorList>
    </citation>
    <scope>NUCLEOTIDE SEQUENCE [LARGE SCALE GENOMIC DNA]</scope>
    <source>
        <strain evidence="1 2">5AG</strain>
    </source>
</reference>
<dbReference type="RefSeq" id="WP_183334323.1">
    <property type="nucleotide sequence ID" value="NZ_JACHZF010000040.1"/>
</dbReference>
<organism evidence="1 2">
    <name type="scientific">Halomonas campaniensis</name>
    <dbReference type="NCBI Taxonomy" id="213554"/>
    <lineage>
        <taxon>Bacteria</taxon>
        <taxon>Pseudomonadati</taxon>
        <taxon>Pseudomonadota</taxon>
        <taxon>Gammaproteobacteria</taxon>
        <taxon>Oceanospirillales</taxon>
        <taxon>Halomonadaceae</taxon>
        <taxon>Halomonas</taxon>
    </lineage>
</organism>
<name>A0A7W5K658_9GAMM</name>
<protein>
    <recommendedName>
        <fullName evidence="3">DUF892 domain-containing protein</fullName>
    </recommendedName>
</protein>
<dbReference type="Proteomes" id="UP000553442">
    <property type="component" value="Unassembled WGS sequence"/>
</dbReference>
<dbReference type="EMBL" id="JACHZF010000040">
    <property type="protein sequence ID" value="MBB3332619.1"/>
    <property type="molecule type" value="Genomic_DNA"/>
</dbReference>
<sequence>MTTSPTRGTPGLLPEELLALAGNHEHAELERYRGLAFRFLAFSSAASRLMAALGIECEMRLSGLARAARRLGLDAPGDASVGPLAVPAASPPGLISSLAMARGALSQAIIDAAVSHRLYARLGELGGASSLGREFTAIARQKQAELAILREHCLESGTGERLRHRA</sequence>
<evidence type="ECO:0008006" key="3">
    <source>
        <dbReference type="Google" id="ProtNLM"/>
    </source>
</evidence>
<proteinExistence type="predicted"/>
<gene>
    <name evidence="1" type="ORF">BDK63_003517</name>
</gene>
<evidence type="ECO:0000313" key="2">
    <source>
        <dbReference type="Proteomes" id="UP000553442"/>
    </source>
</evidence>
<accession>A0A7W5K658</accession>
<keyword evidence="2" id="KW-1185">Reference proteome</keyword>
<dbReference type="AlphaFoldDB" id="A0A7W5K658"/>
<evidence type="ECO:0000313" key="1">
    <source>
        <dbReference type="EMBL" id="MBB3332619.1"/>
    </source>
</evidence>